<keyword evidence="1" id="KW-0812">Transmembrane</keyword>
<reference evidence="2" key="1">
    <citation type="submission" date="2022-04" db="EMBL/GenBank/DDBJ databases">
        <title>A functionally conserved STORR gene fusion in Papaver species that diverged 16.8 million years ago.</title>
        <authorList>
            <person name="Catania T."/>
        </authorList>
    </citation>
    <scope>NUCLEOTIDE SEQUENCE</scope>
    <source>
        <strain evidence="2">S-188037</strain>
    </source>
</reference>
<feature type="transmembrane region" description="Helical" evidence="1">
    <location>
        <begin position="67"/>
        <end position="86"/>
    </location>
</feature>
<sequence>MAAWLAVARQAAFVTRREISSQTTVSSASQASKLIQRRGLASGEDHQGTLKVKLGSEIKNNEKEGRVALYCFLFSYAATWGLFFHYSPTPAERSKSNKVWVEREEQQMAEILV</sequence>
<organism evidence="2 3">
    <name type="scientific">Papaver atlanticum</name>
    <dbReference type="NCBI Taxonomy" id="357466"/>
    <lineage>
        <taxon>Eukaryota</taxon>
        <taxon>Viridiplantae</taxon>
        <taxon>Streptophyta</taxon>
        <taxon>Embryophyta</taxon>
        <taxon>Tracheophyta</taxon>
        <taxon>Spermatophyta</taxon>
        <taxon>Magnoliopsida</taxon>
        <taxon>Ranunculales</taxon>
        <taxon>Papaveraceae</taxon>
        <taxon>Papaveroideae</taxon>
        <taxon>Papaver</taxon>
    </lineage>
</organism>
<proteinExistence type="predicted"/>
<keyword evidence="1" id="KW-0472">Membrane</keyword>
<comment type="caution">
    <text evidence="2">The sequence shown here is derived from an EMBL/GenBank/DDBJ whole genome shotgun (WGS) entry which is preliminary data.</text>
</comment>
<keyword evidence="3" id="KW-1185">Reference proteome</keyword>
<dbReference type="EMBL" id="JAJJMB010007130">
    <property type="protein sequence ID" value="KAI3931913.1"/>
    <property type="molecule type" value="Genomic_DNA"/>
</dbReference>
<dbReference type="Proteomes" id="UP001202328">
    <property type="component" value="Unassembled WGS sequence"/>
</dbReference>
<evidence type="ECO:0000313" key="3">
    <source>
        <dbReference type="Proteomes" id="UP001202328"/>
    </source>
</evidence>
<keyword evidence="1" id="KW-1133">Transmembrane helix</keyword>
<dbReference type="AlphaFoldDB" id="A0AAD4T1M1"/>
<gene>
    <name evidence="2" type="ORF">MKW98_012323</name>
</gene>
<name>A0AAD4T1M1_9MAGN</name>
<accession>A0AAD4T1M1</accession>
<protein>
    <submittedName>
        <fullName evidence="2">Uncharacterized protein</fullName>
    </submittedName>
</protein>
<evidence type="ECO:0000313" key="2">
    <source>
        <dbReference type="EMBL" id="KAI3931913.1"/>
    </source>
</evidence>
<evidence type="ECO:0000256" key="1">
    <source>
        <dbReference type="SAM" id="Phobius"/>
    </source>
</evidence>